<dbReference type="PROSITE" id="PS50088">
    <property type="entry name" value="ANK_REPEAT"/>
    <property type="match status" value="3"/>
</dbReference>
<protein>
    <submittedName>
        <fullName evidence="6">CSON011227 protein</fullName>
    </submittedName>
</protein>
<sequence length="1494" mass="167301">MFNSCVKRKKTGNEEENGNSSQNGATNPNNHQMLPSIFVKYEHHDLASLKTPTPPASTPTPPARSTPERPLSLPSISTIQGTSNLFIIGSDNSRSNSSTAENQITAPSPPAIYRCELCPFISINEANLYSHIDEHTQRKFLRKKFFCPGCDNVHYEKVALDAHLKEDHAMSNDEINILSEYILNFNSFGPSRKGRGKGRITIKNATQLKNPDLLENIGPDQGNVTGTGQTQTKSKITVKSVQYLKGPEYFSSSLFNNTSNVGSFEPQPPRINESPDGFQYRASEPTPPPFASIFNSIQMPNCTVNEVTSSYFGTSSTDSSGAHDSNIVNYTPMVIDQPNDVTTSLSSDCSLPQISEESSVKTTNSGKIYLKDISVLQDPRPSTSIITEEIPLQQPTIHLKTVDELNAMAAIKSDFSNLPSSSFQNFTNIDQDSFNSSNDIINLDENEISDLIELNNDDNYSQNSFTALLNHDFDAVSCGSEGKKLECLPNVTLSNEQNLGQLEQISNNFVIEDDDDILFGCAEEIINANILAEQEEKKENNECEIKEGKSRDLETPVPVMKPRIYLASNLTNDLCAPSPLQMQFAVPTISNRSKGRPKGARKSGVSQWRKTLPANITADDVLGPKCQIDGCGLRFKYDKNMDYHRHCHTLMNGEETVCPECRSDEFKNWNSLHTHLWRTHNIDMELYACDKCSFKTPILARLKSEHMKIHSDLLAYKCGICDRGFKNAKQRKHHVRMHRLRMTAATGKSPVSSQKQKERKCNQCPMTFANTVALEAHIIDVHLPVQEKKDHLTNLSETVAPQDVKKYKCTDCNYESNDHNAFRRHKFQHSKDSLYKCPFCSYSSIQSTTYRKHLEKQHPDVASNFVFKCNFIGCKFTTISKQKFDCHINRHKSKGDAESPDNTNSEMPKTKIIKVKEILSLTNPNHVKVITGPHSTIRPASFACFESGVINAPTTINLDTVVEVIQPLKLIDSSTIAVTDNNAMFEGLMMQHFKSEEGTAAKLLDNITVQHGTPIKIDQNSIVSIMDLGRLLLDAAKEGNTKRVYDLMLKGAPFTTDWLATTPLHFAAKNNHYDTCQVLLRGGLSRDARTKVDRTPLHLAVFEEHLEIVELLLQHKCDPNAKDMLKMTPLHWAVEKENEKIIDLLLRYGADSSIESKFGKTPVTMAAMKGNTRIVNMLLNTNYTQDMIKLTESATKSIKPVTSDNPSESVINDTDIVIDEDGNIRSPQASLHDTDDLIEEDDGISVSEMINQMDDPPRASPSIESLGLKVLKEHGIQLLPQDDTNIIQNALESGCKLVLSEAGKIVLKNAKFSNILPNFTSPSTSITPIMSRKRTNVSTSPVKSPQKIIKLSPHNQSKFQPSTSPIKSNKIVNFSRRKSDQKFNISKLYTKTLDKLPQETTVTVASSTDDSDVNERIADVQELDVDDFDDVIEETTFTENDRIGQLERQLHEMKRETETLRRQLEKSHKQNEVYRLRLEKLESAVFGNRSKDKS</sequence>
<evidence type="ECO:0000256" key="2">
    <source>
        <dbReference type="PROSITE-ProRule" id="PRU00042"/>
    </source>
</evidence>
<organism evidence="6">
    <name type="scientific">Culicoides sonorensis</name>
    <name type="common">Biting midge</name>
    <dbReference type="NCBI Taxonomy" id="179676"/>
    <lineage>
        <taxon>Eukaryota</taxon>
        <taxon>Metazoa</taxon>
        <taxon>Ecdysozoa</taxon>
        <taxon>Arthropoda</taxon>
        <taxon>Hexapoda</taxon>
        <taxon>Insecta</taxon>
        <taxon>Pterygota</taxon>
        <taxon>Neoptera</taxon>
        <taxon>Endopterygota</taxon>
        <taxon>Diptera</taxon>
        <taxon>Nematocera</taxon>
        <taxon>Chironomoidea</taxon>
        <taxon>Ceratopogonidae</taxon>
        <taxon>Ceratopogoninae</taxon>
        <taxon>Culicoides</taxon>
        <taxon>Monoculicoides</taxon>
    </lineage>
</organism>
<keyword evidence="1" id="KW-0040">ANK repeat</keyword>
<dbReference type="InterPro" id="IPR036770">
    <property type="entry name" value="Ankyrin_rpt-contain_sf"/>
</dbReference>
<dbReference type="GO" id="GO:0008270">
    <property type="term" value="F:zinc ion binding"/>
    <property type="evidence" value="ECO:0007669"/>
    <property type="project" value="UniProtKB-KW"/>
</dbReference>
<evidence type="ECO:0000256" key="4">
    <source>
        <dbReference type="SAM" id="MobiDB-lite"/>
    </source>
</evidence>
<dbReference type="SUPFAM" id="SSF57667">
    <property type="entry name" value="beta-beta-alpha zinc fingers"/>
    <property type="match status" value="1"/>
</dbReference>
<reference evidence="6" key="1">
    <citation type="submission" date="2018-07" db="EMBL/GenBank/DDBJ databases">
        <authorList>
            <person name="Quirk P.G."/>
            <person name="Krulwich T.A."/>
        </authorList>
    </citation>
    <scope>NUCLEOTIDE SEQUENCE</scope>
</reference>
<feature type="compositionally biased region" description="Basic residues" evidence="4">
    <location>
        <begin position="1"/>
        <end position="10"/>
    </location>
</feature>
<feature type="compositionally biased region" description="Pro residues" evidence="4">
    <location>
        <begin position="52"/>
        <end position="64"/>
    </location>
</feature>
<dbReference type="SMART" id="SM00248">
    <property type="entry name" value="ANK"/>
    <property type="match status" value="4"/>
</dbReference>
<feature type="region of interest" description="Disordered" evidence="4">
    <location>
        <begin position="48"/>
        <end position="73"/>
    </location>
</feature>
<proteinExistence type="predicted"/>
<keyword evidence="2" id="KW-0863">Zinc-finger</keyword>
<evidence type="ECO:0000256" key="1">
    <source>
        <dbReference type="PROSITE-ProRule" id="PRU00023"/>
    </source>
</evidence>
<keyword evidence="2" id="KW-0479">Metal-binding</keyword>
<dbReference type="InterPro" id="IPR013087">
    <property type="entry name" value="Znf_C2H2_type"/>
</dbReference>
<dbReference type="Gene3D" id="1.25.40.20">
    <property type="entry name" value="Ankyrin repeat-containing domain"/>
    <property type="match status" value="1"/>
</dbReference>
<dbReference type="VEuPathDB" id="VectorBase:CSON011227"/>
<dbReference type="Pfam" id="PF12796">
    <property type="entry name" value="Ank_2"/>
    <property type="match status" value="2"/>
</dbReference>
<dbReference type="SUPFAM" id="SSF48403">
    <property type="entry name" value="Ankyrin repeat"/>
    <property type="match status" value="1"/>
</dbReference>
<feature type="coiled-coil region" evidence="3">
    <location>
        <begin position="1443"/>
        <end position="1484"/>
    </location>
</feature>
<dbReference type="SMART" id="SM00355">
    <property type="entry name" value="ZnF_C2H2"/>
    <property type="match status" value="10"/>
</dbReference>
<dbReference type="PROSITE" id="PS50157">
    <property type="entry name" value="ZINC_FINGER_C2H2_2"/>
    <property type="match status" value="1"/>
</dbReference>
<feature type="repeat" description="ANK" evidence="1">
    <location>
        <begin position="1092"/>
        <end position="1124"/>
    </location>
</feature>
<dbReference type="PROSITE" id="PS00028">
    <property type="entry name" value="ZINC_FINGER_C2H2_1"/>
    <property type="match status" value="3"/>
</dbReference>
<dbReference type="PROSITE" id="PS50297">
    <property type="entry name" value="ANK_REP_REGION"/>
    <property type="match status" value="3"/>
</dbReference>
<dbReference type="Gene3D" id="3.30.160.60">
    <property type="entry name" value="Classic Zinc Finger"/>
    <property type="match status" value="3"/>
</dbReference>
<evidence type="ECO:0000259" key="5">
    <source>
        <dbReference type="PROSITE" id="PS50157"/>
    </source>
</evidence>
<name>A0A336M321_CULSO</name>
<dbReference type="PANTHER" id="PTHR24184">
    <property type="entry name" value="SI:CH211-189E2.2"/>
    <property type="match status" value="1"/>
</dbReference>
<dbReference type="EMBL" id="UFQT01000481">
    <property type="protein sequence ID" value="SSX24666.1"/>
    <property type="molecule type" value="Genomic_DNA"/>
</dbReference>
<accession>A0A336M321</accession>
<dbReference type="InterPro" id="IPR002110">
    <property type="entry name" value="Ankyrin_rpt"/>
</dbReference>
<feature type="region of interest" description="Disordered" evidence="4">
    <location>
        <begin position="1"/>
        <end position="32"/>
    </location>
</feature>
<dbReference type="PANTHER" id="PTHR24184:SF11">
    <property type="entry name" value="ANKYRIN REPEAT AND SOCS BOX CONTAINING 3"/>
    <property type="match status" value="1"/>
</dbReference>
<gene>
    <name evidence="6" type="primary">CSON011227</name>
</gene>
<keyword evidence="2" id="KW-0862">Zinc</keyword>
<evidence type="ECO:0000256" key="3">
    <source>
        <dbReference type="SAM" id="Coils"/>
    </source>
</evidence>
<keyword evidence="3" id="KW-0175">Coiled coil</keyword>
<dbReference type="InterPro" id="IPR036236">
    <property type="entry name" value="Znf_C2H2_sf"/>
</dbReference>
<feature type="repeat" description="ANK" evidence="1">
    <location>
        <begin position="1125"/>
        <end position="1157"/>
    </location>
</feature>
<feature type="repeat" description="ANK" evidence="1">
    <location>
        <begin position="1059"/>
        <end position="1091"/>
    </location>
</feature>
<feature type="domain" description="C2H2-type" evidence="5">
    <location>
        <begin position="716"/>
        <end position="743"/>
    </location>
</feature>
<evidence type="ECO:0000313" key="6">
    <source>
        <dbReference type="EMBL" id="SSX24666.1"/>
    </source>
</evidence>